<evidence type="ECO:0000313" key="3">
    <source>
        <dbReference type="Proteomes" id="UP000274822"/>
    </source>
</evidence>
<sequence>MKIFAAMTMLVAAAAAAAVLPTAPPTDVNKTDVSTLPEIAKHTTQITTPVTASWNPQCIDYQGYRDMTNVPSKHTIYCDVSVFGEVDMIEEVSMVGHRLKIDGRVV</sequence>
<protein>
    <submittedName>
        <fullName evidence="2">Uncharacterized protein</fullName>
    </submittedName>
</protein>
<dbReference type="AlphaFoldDB" id="A0A433QWZ5"/>
<accession>A0A433QWZ5</accession>
<dbReference type="Proteomes" id="UP000274822">
    <property type="component" value="Unassembled WGS sequence"/>
</dbReference>
<gene>
    <name evidence="2" type="ORF">BC938DRAFT_481147</name>
</gene>
<evidence type="ECO:0000256" key="1">
    <source>
        <dbReference type="SAM" id="SignalP"/>
    </source>
</evidence>
<proteinExistence type="predicted"/>
<organism evidence="2 3">
    <name type="scientific">Jimgerdemannia flammicorona</name>
    <dbReference type="NCBI Taxonomy" id="994334"/>
    <lineage>
        <taxon>Eukaryota</taxon>
        <taxon>Fungi</taxon>
        <taxon>Fungi incertae sedis</taxon>
        <taxon>Mucoromycota</taxon>
        <taxon>Mucoromycotina</taxon>
        <taxon>Endogonomycetes</taxon>
        <taxon>Endogonales</taxon>
        <taxon>Endogonaceae</taxon>
        <taxon>Jimgerdemannia</taxon>
    </lineage>
</organism>
<comment type="caution">
    <text evidence="2">The sequence shown here is derived from an EMBL/GenBank/DDBJ whole genome shotgun (WGS) entry which is preliminary data.</text>
</comment>
<dbReference type="EMBL" id="RBNJ01000575">
    <property type="protein sequence ID" value="RUS34332.1"/>
    <property type="molecule type" value="Genomic_DNA"/>
</dbReference>
<reference evidence="2 3" key="1">
    <citation type="journal article" date="2018" name="New Phytol.">
        <title>Phylogenomics of Endogonaceae and evolution of mycorrhizas within Mucoromycota.</title>
        <authorList>
            <person name="Chang Y."/>
            <person name="Desiro A."/>
            <person name="Na H."/>
            <person name="Sandor L."/>
            <person name="Lipzen A."/>
            <person name="Clum A."/>
            <person name="Barry K."/>
            <person name="Grigoriev I.V."/>
            <person name="Martin F.M."/>
            <person name="Stajich J.E."/>
            <person name="Smith M.E."/>
            <person name="Bonito G."/>
            <person name="Spatafora J.W."/>
        </authorList>
    </citation>
    <scope>NUCLEOTIDE SEQUENCE [LARGE SCALE GENOMIC DNA]</scope>
    <source>
        <strain evidence="2 3">AD002</strain>
    </source>
</reference>
<keyword evidence="1" id="KW-0732">Signal</keyword>
<name>A0A433QWZ5_9FUNG</name>
<feature type="chain" id="PRO_5019014677" evidence="1">
    <location>
        <begin position="17"/>
        <end position="106"/>
    </location>
</feature>
<feature type="signal peptide" evidence="1">
    <location>
        <begin position="1"/>
        <end position="16"/>
    </location>
</feature>
<keyword evidence="3" id="KW-1185">Reference proteome</keyword>
<evidence type="ECO:0000313" key="2">
    <source>
        <dbReference type="EMBL" id="RUS34332.1"/>
    </source>
</evidence>